<dbReference type="PROSITE" id="PS00761">
    <property type="entry name" value="SPASE_I_3"/>
    <property type="match status" value="1"/>
</dbReference>
<dbReference type="AlphaFoldDB" id="A0A934VR11"/>
<gene>
    <name evidence="9" type="primary">lepB</name>
    <name evidence="9" type="ORF">JIN87_09650</name>
</gene>
<dbReference type="PRINTS" id="PR00727">
    <property type="entry name" value="LEADERPTASE"/>
</dbReference>
<proteinExistence type="inferred from homology"/>
<organism evidence="9 10">
    <name type="scientific">Pelagicoccus mobilis</name>
    <dbReference type="NCBI Taxonomy" id="415221"/>
    <lineage>
        <taxon>Bacteria</taxon>
        <taxon>Pseudomonadati</taxon>
        <taxon>Verrucomicrobiota</taxon>
        <taxon>Opitutia</taxon>
        <taxon>Puniceicoccales</taxon>
        <taxon>Pelagicoccaceae</taxon>
        <taxon>Pelagicoccus</taxon>
    </lineage>
</organism>
<dbReference type="Gene3D" id="2.10.109.10">
    <property type="entry name" value="Umud Fragment, subunit A"/>
    <property type="match status" value="1"/>
</dbReference>
<evidence type="ECO:0000313" key="9">
    <source>
        <dbReference type="EMBL" id="MBK1877133.1"/>
    </source>
</evidence>
<comment type="subcellular location">
    <subcellularLocation>
        <location evidence="7">Membrane</location>
        <topology evidence="7">Single-pass type II membrane protein</topology>
    </subcellularLocation>
</comment>
<comment type="caution">
    <text evidence="9">The sequence shown here is derived from an EMBL/GenBank/DDBJ whole genome shotgun (WGS) entry which is preliminary data.</text>
</comment>
<dbReference type="EMBL" id="JAENIL010000015">
    <property type="protein sequence ID" value="MBK1877133.1"/>
    <property type="molecule type" value="Genomic_DNA"/>
</dbReference>
<dbReference type="GO" id="GO:0016020">
    <property type="term" value="C:membrane"/>
    <property type="evidence" value="ECO:0007669"/>
    <property type="project" value="UniProtKB-SubCell"/>
</dbReference>
<sequence length="238" mass="27055">MSTKTVKEKCLSFLRRQWLEWRTTLFVIVFGLVPLKSSFADWNWVPTSSMNPTILEGDMVFVNKMAFGLRVPLTMKRVGRWADPEPGDIVVLFSPEDGIRLVKRVIGVPGDRIEMRDNQLFVNGERLKYGALPVGFSSGLEKNLEKRAVFAEETIGRRGHAVMAIPSVLGARRSFEPIEVPDGKYFVMGDNRDVSHDSRAFGLADREQIIGEATHVIVSFNILDRLQPRWSRFFSKLL</sequence>
<comment type="catalytic activity">
    <reaction evidence="1 7">
        <text>Cleavage of hydrophobic, N-terminal signal or leader sequences from secreted and periplasmic proteins.</text>
        <dbReference type="EC" id="3.4.21.89"/>
    </reaction>
</comment>
<dbReference type="PANTHER" id="PTHR43390:SF1">
    <property type="entry name" value="CHLOROPLAST PROCESSING PEPTIDASE"/>
    <property type="match status" value="1"/>
</dbReference>
<dbReference type="InterPro" id="IPR019533">
    <property type="entry name" value="Peptidase_S26"/>
</dbReference>
<dbReference type="NCBIfam" id="TIGR02227">
    <property type="entry name" value="sigpep_I_bact"/>
    <property type="match status" value="1"/>
</dbReference>
<evidence type="ECO:0000256" key="3">
    <source>
        <dbReference type="ARBA" id="ARBA00013208"/>
    </source>
</evidence>
<evidence type="ECO:0000256" key="1">
    <source>
        <dbReference type="ARBA" id="ARBA00000677"/>
    </source>
</evidence>
<dbReference type="SUPFAM" id="SSF51306">
    <property type="entry name" value="LexA/Signal peptidase"/>
    <property type="match status" value="1"/>
</dbReference>
<dbReference type="InterPro" id="IPR036286">
    <property type="entry name" value="LexA/Signal_pep-like_sf"/>
</dbReference>
<reference evidence="9" key="1">
    <citation type="submission" date="2021-01" db="EMBL/GenBank/DDBJ databases">
        <title>Modified the classification status of verrucomicrobia.</title>
        <authorList>
            <person name="Feng X."/>
        </authorList>
    </citation>
    <scope>NUCLEOTIDE SEQUENCE</scope>
    <source>
        <strain evidence="9">KCTC 13126</strain>
    </source>
</reference>
<protein>
    <recommendedName>
        <fullName evidence="4 7">Signal peptidase I</fullName>
        <ecNumber evidence="3 7">3.4.21.89</ecNumber>
    </recommendedName>
</protein>
<comment type="similarity">
    <text evidence="2 7">Belongs to the peptidase S26 family.</text>
</comment>
<dbReference type="RefSeq" id="WP_200355350.1">
    <property type="nucleotide sequence ID" value="NZ_JAENIL010000015.1"/>
</dbReference>
<evidence type="ECO:0000256" key="5">
    <source>
        <dbReference type="ARBA" id="ARBA00022801"/>
    </source>
</evidence>
<evidence type="ECO:0000256" key="7">
    <source>
        <dbReference type="RuleBase" id="RU362042"/>
    </source>
</evidence>
<dbReference type="PANTHER" id="PTHR43390">
    <property type="entry name" value="SIGNAL PEPTIDASE I"/>
    <property type="match status" value="1"/>
</dbReference>
<dbReference type="Proteomes" id="UP000617628">
    <property type="component" value="Unassembled WGS sequence"/>
</dbReference>
<evidence type="ECO:0000313" key="10">
    <source>
        <dbReference type="Proteomes" id="UP000617628"/>
    </source>
</evidence>
<dbReference type="GO" id="GO:0004252">
    <property type="term" value="F:serine-type endopeptidase activity"/>
    <property type="evidence" value="ECO:0007669"/>
    <property type="project" value="InterPro"/>
</dbReference>
<keyword evidence="10" id="KW-1185">Reference proteome</keyword>
<accession>A0A934VR11</accession>
<name>A0A934VR11_9BACT</name>
<feature type="active site" evidence="6">
    <location>
        <position position="49"/>
    </location>
</feature>
<keyword evidence="7" id="KW-0645">Protease</keyword>
<dbReference type="EC" id="3.4.21.89" evidence="3 7"/>
<dbReference type="InterPro" id="IPR019757">
    <property type="entry name" value="Pept_S26A_signal_pept_1_Lys-AS"/>
</dbReference>
<evidence type="ECO:0000256" key="4">
    <source>
        <dbReference type="ARBA" id="ARBA00019232"/>
    </source>
</evidence>
<dbReference type="CDD" id="cd06530">
    <property type="entry name" value="S26_SPase_I"/>
    <property type="match status" value="1"/>
</dbReference>
<evidence type="ECO:0000256" key="6">
    <source>
        <dbReference type="PIRSR" id="PIRSR600223-1"/>
    </source>
</evidence>
<dbReference type="Pfam" id="PF10502">
    <property type="entry name" value="Peptidase_S26"/>
    <property type="match status" value="1"/>
</dbReference>
<dbReference type="InterPro" id="IPR019758">
    <property type="entry name" value="Pept_S26A_signal_pept_1_CS"/>
</dbReference>
<dbReference type="PROSITE" id="PS00760">
    <property type="entry name" value="SPASE_I_2"/>
    <property type="match status" value="1"/>
</dbReference>
<evidence type="ECO:0000259" key="8">
    <source>
        <dbReference type="Pfam" id="PF10502"/>
    </source>
</evidence>
<dbReference type="GO" id="GO:0009003">
    <property type="term" value="F:signal peptidase activity"/>
    <property type="evidence" value="ECO:0007669"/>
    <property type="project" value="UniProtKB-EC"/>
</dbReference>
<feature type="active site" evidence="6">
    <location>
        <position position="103"/>
    </location>
</feature>
<dbReference type="InterPro" id="IPR000223">
    <property type="entry name" value="Pept_S26A_signal_pept_1"/>
</dbReference>
<dbReference type="GO" id="GO:0006465">
    <property type="term" value="P:signal peptide processing"/>
    <property type="evidence" value="ECO:0007669"/>
    <property type="project" value="InterPro"/>
</dbReference>
<evidence type="ECO:0000256" key="2">
    <source>
        <dbReference type="ARBA" id="ARBA00009370"/>
    </source>
</evidence>
<keyword evidence="5 7" id="KW-0378">Hydrolase</keyword>
<feature type="domain" description="Peptidase S26" evidence="8">
    <location>
        <begin position="19"/>
        <end position="216"/>
    </location>
</feature>